<dbReference type="EMBL" id="CAMXCT020001286">
    <property type="protein sequence ID" value="CAL1142017.1"/>
    <property type="molecule type" value="Genomic_DNA"/>
</dbReference>
<evidence type="ECO:0000313" key="2">
    <source>
        <dbReference type="EMBL" id="CAI3988642.1"/>
    </source>
</evidence>
<reference evidence="3 4" key="2">
    <citation type="submission" date="2024-05" db="EMBL/GenBank/DDBJ databases">
        <authorList>
            <person name="Chen Y."/>
            <person name="Shah S."/>
            <person name="Dougan E. K."/>
            <person name="Thang M."/>
            <person name="Chan C."/>
        </authorList>
    </citation>
    <scope>NUCLEOTIDE SEQUENCE [LARGE SCALE GENOMIC DNA]</scope>
</reference>
<sequence length="732" mass="82763">MAPKIARPMAAAKPKKGTDVEVASSCGDLVFEDDFWESDWILPPPDHPVWWERRPERSRSPPPPRAAPGTPPGPPPRTPPDDVMLRVPMTPPEHELGERDGVLTFEESCVQVQGLKLCGPQAKPLKSNRPVGDVCFIDLPLRDMDGIGGKLEQFADIVQNFPVQGNFKIDANFLDMTVYPLCTLYSADRDVPSYLPPDKEQDYVDIFKHIYLHKNKVSSADCVSFCHGAPVCFDWGKQTRLALAGRNNMLDRTGGMQIRIWTLAPKFEKKHTLDQSARESGYRFIREHGPRSNNMNQFMEWTDEQVHCPGGPLEGWQEGKVKEALHNYYRGRQNAKTIQYWPLTLKSFVAWFLDEILVKMLPTMRQHAITWIGRTRVGKSLGSKTILFAQSKFEITQADREDLVPSIVTAKHLDFFKAEPITKFKPGVFDDGMLQRMDSSFLKEEDATVWARYSSAQFDQGSGRHACNNPYNHVLDCELFEKMQSTGFWNIQHKDFLDLIAPSFTGVEDAEDMAAILARTHAIVLTENGVYYRVASTEKGNVDFIAWQNPQMKDILAPEYKPIFKAYKADPEAHVLPEGYHADSIWSQELLRKLLRGEPVARTITVRQRGLFDENVREMQEAPRLLPTAESALQVKREKVNHVWKHLKRCPVTTVIELDSPSPAKRVRPSAPASSLPSLPAMPSCPVMNPGNAELGLLEHEEQEAIDLENDMVSFMDEIDGMPPVPEGPDED</sequence>
<feature type="compositionally biased region" description="Low complexity" evidence="1">
    <location>
        <begin position="669"/>
        <end position="684"/>
    </location>
</feature>
<organism evidence="2">
    <name type="scientific">Cladocopium goreaui</name>
    <dbReference type="NCBI Taxonomy" id="2562237"/>
    <lineage>
        <taxon>Eukaryota</taxon>
        <taxon>Sar</taxon>
        <taxon>Alveolata</taxon>
        <taxon>Dinophyceae</taxon>
        <taxon>Suessiales</taxon>
        <taxon>Symbiodiniaceae</taxon>
        <taxon>Cladocopium</taxon>
    </lineage>
</organism>
<dbReference type="Proteomes" id="UP001152797">
    <property type="component" value="Unassembled WGS sequence"/>
</dbReference>
<feature type="region of interest" description="Disordered" evidence="1">
    <location>
        <begin position="1"/>
        <end position="20"/>
    </location>
</feature>
<feature type="compositionally biased region" description="Pro residues" evidence="1">
    <location>
        <begin position="60"/>
        <end position="78"/>
    </location>
</feature>
<protein>
    <submittedName>
        <fullName evidence="3">Copia protein</fullName>
    </submittedName>
</protein>
<dbReference type="EMBL" id="CAMXCT010001286">
    <property type="protein sequence ID" value="CAI3988642.1"/>
    <property type="molecule type" value="Genomic_DNA"/>
</dbReference>
<accession>A0A9P1FWA6</accession>
<dbReference type="AlphaFoldDB" id="A0A9P1FWA6"/>
<reference evidence="2" key="1">
    <citation type="submission" date="2022-10" db="EMBL/GenBank/DDBJ databases">
        <authorList>
            <person name="Chen Y."/>
            <person name="Dougan E. K."/>
            <person name="Chan C."/>
            <person name="Rhodes N."/>
            <person name="Thang M."/>
        </authorList>
    </citation>
    <scope>NUCLEOTIDE SEQUENCE</scope>
</reference>
<dbReference type="EMBL" id="CAMXCT030001286">
    <property type="protein sequence ID" value="CAL4775954.1"/>
    <property type="molecule type" value="Genomic_DNA"/>
</dbReference>
<feature type="compositionally biased region" description="Basic and acidic residues" evidence="1">
    <location>
        <begin position="49"/>
        <end position="59"/>
    </location>
</feature>
<name>A0A9P1FWA6_9DINO</name>
<keyword evidence="4" id="KW-1185">Reference proteome</keyword>
<evidence type="ECO:0000313" key="3">
    <source>
        <dbReference type="EMBL" id="CAL4775954.1"/>
    </source>
</evidence>
<evidence type="ECO:0000313" key="4">
    <source>
        <dbReference type="Proteomes" id="UP001152797"/>
    </source>
</evidence>
<feature type="region of interest" description="Disordered" evidence="1">
    <location>
        <begin position="46"/>
        <end position="81"/>
    </location>
</feature>
<gene>
    <name evidence="2" type="ORF">C1SCF055_LOCUS15781</name>
</gene>
<proteinExistence type="predicted"/>
<comment type="caution">
    <text evidence="2">The sequence shown here is derived from an EMBL/GenBank/DDBJ whole genome shotgun (WGS) entry which is preliminary data.</text>
</comment>
<dbReference type="OrthoDB" id="422823at2759"/>
<evidence type="ECO:0000256" key="1">
    <source>
        <dbReference type="SAM" id="MobiDB-lite"/>
    </source>
</evidence>
<feature type="region of interest" description="Disordered" evidence="1">
    <location>
        <begin position="661"/>
        <end position="687"/>
    </location>
</feature>